<feature type="non-terminal residue" evidence="2">
    <location>
        <position position="1"/>
    </location>
</feature>
<organism evidence="2 3">
    <name type="scientific">Pristionchus mayeri</name>
    <dbReference type="NCBI Taxonomy" id="1317129"/>
    <lineage>
        <taxon>Eukaryota</taxon>
        <taxon>Metazoa</taxon>
        <taxon>Ecdysozoa</taxon>
        <taxon>Nematoda</taxon>
        <taxon>Chromadorea</taxon>
        <taxon>Rhabditida</taxon>
        <taxon>Rhabditina</taxon>
        <taxon>Diplogasteromorpha</taxon>
        <taxon>Diplogasteroidea</taxon>
        <taxon>Neodiplogasteridae</taxon>
        <taxon>Pristionchus</taxon>
    </lineage>
</organism>
<dbReference type="Proteomes" id="UP001328107">
    <property type="component" value="Unassembled WGS sequence"/>
</dbReference>
<protein>
    <submittedName>
        <fullName evidence="2">Uncharacterized protein</fullName>
    </submittedName>
</protein>
<feature type="region of interest" description="Disordered" evidence="1">
    <location>
        <begin position="1"/>
        <end position="60"/>
    </location>
</feature>
<dbReference type="AlphaFoldDB" id="A0AAN5CNI8"/>
<keyword evidence="3" id="KW-1185">Reference proteome</keyword>
<proteinExistence type="predicted"/>
<evidence type="ECO:0000256" key="1">
    <source>
        <dbReference type="SAM" id="MobiDB-lite"/>
    </source>
</evidence>
<comment type="caution">
    <text evidence="2">The sequence shown here is derived from an EMBL/GenBank/DDBJ whole genome shotgun (WGS) entry which is preliminary data.</text>
</comment>
<name>A0AAN5CNI8_9BILA</name>
<sequence>SFGSLIRTRKSPSQRRSTLMSSRGSSPWYHGAAEREPSVIWSGQRGDHSRGRREEGISWE</sequence>
<evidence type="ECO:0000313" key="2">
    <source>
        <dbReference type="EMBL" id="GMR47602.1"/>
    </source>
</evidence>
<reference evidence="3" key="1">
    <citation type="submission" date="2022-10" db="EMBL/GenBank/DDBJ databases">
        <title>Genome assembly of Pristionchus species.</title>
        <authorList>
            <person name="Yoshida K."/>
            <person name="Sommer R.J."/>
        </authorList>
    </citation>
    <scope>NUCLEOTIDE SEQUENCE [LARGE SCALE GENOMIC DNA]</scope>
    <source>
        <strain evidence="3">RS5460</strain>
    </source>
</reference>
<evidence type="ECO:0000313" key="3">
    <source>
        <dbReference type="Proteomes" id="UP001328107"/>
    </source>
</evidence>
<feature type="compositionally biased region" description="Polar residues" evidence="1">
    <location>
        <begin position="14"/>
        <end position="25"/>
    </location>
</feature>
<accession>A0AAN5CNI8</accession>
<gene>
    <name evidence="2" type="ORF">PMAYCL1PPCAC_17797</name>
</gene>
<feature type="compositionally biased region" description="Basic and acidic residues" evidence="1">
    <location>
        <begin position="45"/>
        <end position="60"/>
    </location>
</feature>
<dbReference type="EMBL" id="BTRK01000004">
    <property type="protein sequence ID" value="GMR47602.1"/>
    <property type="molecule type" value="Genomic_DNA"/>
</dbReference>